<gene>
    <name evidence="8" type="ORF">SAMN05660199_01037</name>
</gene>
<feature type="domain" description="NADP-dependent oxidoreductase" evidence="7">
    <location>
        <begin position="4"/>
        <end position="261"/>
    </location>
</feature>
<evidence type="ECO:0000256" key="1">
    <source>
        <dbReference type="ARBA" id="ARBA00007905"/>
    </source>
</evidence>
<name>A0A1H0FV80_9ACTN</name>
<proteinExistence type="inferred from homology"/>
<dbReference type="PANTHER" id="PTHR43827:SF3">
    <property type="entry name" value="NADP-DEPENDENT OXIDOREDUCTASE DOMAIN-CONTAINING PROTEIN"/>
    <property type="match status" value="1"/>
</dbReference>
<dbReference type="GO" id="GO:0016616">
    <property type="term" value="F:oxidoreductase activity, acting on the CH-OH group of donors, NAD or NADP as acceptor"/>
    <property type="evidence" value="ECO:0007669"/>
    <property type="project" value="UniProtKB-ARBA"/>
</dbReference>
<dbReference type="PANTHER" id="PTHR43827">
    <property type="entry name" value="2,5-DIKETO-D-GLUCONIC ACID REDUCTASE"/>
    <property type="match status" value="1"/>
</dbReference>
<dbReference type="PIRSF" id="PIRSF000097">
    <property type="entry name" value="AKR"/>
    <property type="match status" value="1"/>
</dbReference>
<evidence type="ECO:0000256" key="3">
    <source>
        <dbReference type="ARBA" id="ARBA00023002"/>
    </source>
</evidence>
<evidence type="ECO:0000256" key="6">
    <source>
        <dbReference type="PIRSR" id="PIRSR000097-3"/>
    </source>
</evidence>
<dbReference type="Gene3D" id="3.20.20.100">
    <property type="entry name" value="NADP-dependent oxidoreductase domain"/>
    <property type="match status" value="1"/>
</dbReference>
<dbReference type="Pfam" id="PF00248">
    <property type="entry name" value="Aldo_ket_red"/>
    <property type="match status" value="1"/>
</dbReference>
<keyword evidence="3" id="KW-0560">Oxidoreductase</keyword>
<dbReference type="Proteomes" id="UP000199088">
    <property type="component" value="Unassembled WGS sequence"/>
</dbReference>
<dbReference type="EMBL" id="FNIR01000003">
    <property type="protein sequence ID" value="SDN98504.1"/>
    <property type="molecule type" value="Genomic_DNA"/>
</dbReference>
<evidence type="ECO:0000256" key="2">
    <source>
        <dbReference type="ARBA" id="ARBA00022857"/>
    </source>
</evidence>
<feature type="active site" description="Proton donor" evidence="4">
    <location>
        <position position="39"/>
    </location>
</feature>
<evidence type="ECO:0000256" key="5">
    <source>
        <dbReference type="PIRSR" id="PIRSR000097-2"/>
    </source>
</evidence>
<reference evidence="9" key="1">
    <citation type="submission" date="2016-10" db="EMBL/GenBank/DDBJ databases">
        <authorList>
            <person name="Varghese N."/>
            <person name="Submissions S."/>
        </authorList>
    </citation>
    <scope>NUCLEOTIDE SEQUENCE [LARGE SCALE GENOMIC DNA]</scope>
    <source>
        <strain evidence="9">DSM 45843</strain>
    </source>
</reference>
<evidence type="ECO:0000256" key="4">
    <source>
        <dbReference type="PIRSR" id="PIRSR000097-1"/>
    </source>
</evidence>
<feature type="site" description="Lowers pKa of active site Tyr" evidence="6">
    <location>
        <position position="64"/>
    </location>
</feature>
<dbReference type="SUPFAM" id="SSF51430">
    <property type="entry name" value="NAD(P)-linked oxidoreductase"/>
    <property type="match status" value="1"/>
</dbReference>
<dbReference type="InterPro" id="IPR036812">
    <property type="entry name" value="NAD(P)_OxRdtase_dom_sf"/>
</dbReference>
<accession>A0A1H0FV80</accession>
<dbReference type="STRING" id="1052260.SAMN05660199_01037"/>
<keyword evidence="2" id="KW-0521">NADP</keyword>
<keyword evidence="9" id="KW-1185">Reference proteome</keyword>
<protein>
    <submittedName>
        <fullName evidence="8">Aldo/keto reductase</fullName>
    </submittedName>
</protein>
<feature type="binding site" evidence="5">
    <location>
        <position position="97"/>
    </location>
    <ligand>
        <name>substrate</name>
    </ligand>
</feature>
<sequence>MPALGLGVGAIESEPGQAAASVEAGLRVGFRLVDTAAVYGNEAEVAEGIAASGVPRSEVFLTTKLWITDYGYDSALRAFDASVARLRTDHVDLYLLHQPLPTDFDTTVAAYRACERLLAEGRVGAIGICNASAAHLAALAERTTVTPAVNQVELHPYFAQPELRRVHAAAGIVTQAWSPIGGVSSWGPQGGSRPGPLADPVVLGIAAELGRTPAQVLLRWHLQRGDAAVTKSFRAERVRENHDVFGFELGPQHVTAIDALDTGVRGGRDPETVTR</sequence>
<dbReference type="InterPro" id="IPR020471">
    <property type="entry name" value="AKR"/>
</dbReference>
<organism evidence="8 9">
    <name type="scientific">Klenkia soli</name>
    <dbReference type="NCBI Taxonomy" id="1052260"/>
    <lineage>
        <taxon>Bacteria</taxon>
        <taxon>Bacillati</taxon>
        <taxon>Actinomycetota</taxon>
        <taxon>Actinomycetes</taxon>
        <taxon>Geodermatophilales</taxon>
        <taxon>Geodermatophilaceae</taxon>
        <taxon>Klenkia</taxon>
    </lineage>
</organism>
<dbReference type="RefSeq" id="WP_091240955.1">
    <property type="nucleotide sequence ID" value="NZ_FNIR01000003.1"/>
</dbReference>
<comment type="similarity">
    <text evidence="1">Belongs to the aldo/keto reductase family.</text>
</comment>
<dbReference type="InterPro" id="IPR023210">
    <property type="entry name" value="NADP_OxRdtase_dom"/>
</dbReference>
<evidence type="ECO:0000259" key="7">
    <source>
        <dbReference type="Pfam" id="PF00248"/>
    </source>
</evidence>
<dbReference type="FunFam" id="3.20.20.100:FF:000002">
    <property type="entry name" value="2,5-diketo-D-gluconic acid reductase A"/>
    <property type="match status" value="1"/>
</dbReference>
<dbReference type="PRINTS" id="PR00069">
    <property type="entry name" value="ALDKETRDTASE"/>
</dbReference>
<evidence type="ECO:0000313" key="8">
    <source>
        <dbReference type="EMBL" id="SDN98504.1"/>
    </source>
</evidence>
<dbReference type="AlphaFoldDB" id="A0A1H0FV80"/>
<evidence type="ECO:0000313" key="9">
    <source>
        <dbReference type="Proteomes" id="UP000199088"/>
    </source>
</evidence>
<dbReference type="OrthoDB" id="9804790at2"/>